<dbReference type="AlphaFoldDB" id="A0A6P6XNJ4"/>
<protein>
    <submittedName>
        <fullName evidence="3">Uncharacterized protein LOC113789656</fullName>
    </submittedName>
</protein>
<sequence>MMIQFDLNSYRPYCYPLSTNMPQADYNIDQNHLPSNSSNSSNSSGGGCCCSNNCVGNGKNINQLTNLIRSPPLLLQPQSSSSSLQRQELKQSKRMVLKSSFPKHILYYRIIGPLTMLMIIVSILILISQKCTKTQSITSEWKQQQLMMITDQNQQEQMISNLISRFFLKLYILHSISLLLFIVSISTLYASYIAYERPKCLSTNAQICCKVNDSNGFWNSIDDNDKKSHTSININEILMITIMILNLFTSIIMMMTTIIYFYDVRQDAIKCGYLNRVHNENYIVR</sequence>
<evidence type="ECO:0000256" key="1">
    <source>
        <dbReference type="SAM" id="Phobius"/>
    </source>
</evidence>
<feature type="transmembrane region" description="Helical" evidence="1">
    <location>
        <begin position="170"/>
        <end position="195"/>
    </location>
</feature>
<evidence type="ECO:0000313" key="2">
    <source>
        <dbReference type="Proteomes" id="UP000515146"/>
    </source>
</evidence>
<dbReference type="KEGG" id="dpte:113789656"/>
<name>A0A6P6XNJ4_DERPT</name>
<dbReference type="Proteomes" id="UP000515146">
    <property type="component" value="Unplaced"/>
</dbReference>
<feature type="transmembrane region" description="Helical" evidence="1">
    <location>
        <begin position="105"/>
        <end position="127"/>
    </location>
</feature>
<reference evidence="3" key="1">
    <citation type="submission" date="2025-08" db="UniProtKB">
        <authorList>
            <consortium name="RefSeq"/>
        </authorList>
    </citation>
    <scope>IDENTIFICATION</scope>
    <source>
        <strain evidence="3">Airmid</strain>
    </source>
</reference>
<gene>
    <name evidence="3" type="primary">LOC113789656</name>
</gene>
<keyword evidence="1" id="KW-0812">Transmembrane</keyword>
<feature type="transmembrane region" description="Helical" evidence="1">
    <location>
        <begin position="237"/>
        <end position="262"/>
    </location>
</feature>
<dbReference type="RefSeq" id="XP_027195027.1">
    <property type="nucleotide sequence ID" value="XM_027339226.1"/>
</dbReference>
<evidence type="ECO:0000313" key="3">
    <source>
        <dbReference type="RefSeq" id="XP_027195027.1"/>
    </source>
</evidence>
<organism evidence="2 3">
    <name type="scientific">Dermatophagoides pteronyssinus</name>
    <name type="common">European house dust mite</name>
    <dbReference type="NCBI Taxonomy" id="6956"/>
    <lineage>
        <taxon>Eukaryota</taxon>
        <taxon>Metazoa</taxon>
        <taxon>Ecdysozoa</taxon>
        <taxon>Arthropoda</taxon>
        <taxon>Chelicerata</taxon>
        <taxon>Arachnida</taxon>
        <taxon>Acari</taxon>
        <taxon>Acariformes</taxon>
        <taxon>Sarcoptiformes</taxon>
        <taxon>Astigmata</taxon>
        <taxon>Psoroptidia</taxon>
        <taxon>Analgoidea</taxon>
        <taxon>Pyroglyphidae</taxon>
        <taxon>Dermatophagoidinae</taxon>
        <taxon>Dermatophagoides</taxon>
    </lineage>
</organism>
<proteinExistence type="predicted"/>
<keyword evidence="1" id="KW-1133">Transmembrane helix</keyword>
<dbReference type="OrthoDB" id="6532007at2759"/>
<accession>A0A6P6XNJ4</accession>
<keyword evidence="2" id="KW-1185">Reference proteome</keyword>
<dbReference type="InParanoid" id="A0A6P6XNJ4"/>
<keyword evidence="1" id="KW-0472">Membrane</keyword>